<dbReference type="RefSeq" id="WP_021292351.1">
    <property type="nucleotide sequence ID" value="NZ_BMPN01000001.1"/>
</dbReference>
<accession>A0ABQ2DAX6</accession>
<dbReference type="Proteomes" id="UP000634435">
    <property type="component" value="Unassembled WGS sequence"/>
</dbReference>
<evidence type="ECO:0000313" key="2">
    <source>
        <dbReference type="Proteomes" id="UP000634435"/>
    </source>
</evidence>
<name>A0ABQ2DAX6_9BACI</name>
<evidence type="ECO:0000313" key="1">
    <source>
        <dbReference type="EMBL" id="GGJ49626.1"/>
    </source>
</evidence>
<reference evidence="2" key="1">
    <citation type="journal article" date="2019" name="Int. J. Syst. Evol. Microbiol.">
        <title>The Global Catalogue of Microorganisms (GCM) 10K type strain sequencing project: providing services to taxonomists for standard genome sequencing and annotation.</title>
        <authorList>
            <consortium name="The Broad Institute Genomics Platform"/>
            <consortium name="The Broad Institute Genome Sequencing Center for Infectious Disease"/>
            <person name="Wu L."/>
            <person name="Ma J."/>
        </authorList>
    </citation>
    <scope>NUCLEOTIDE SEQUENCE [LARGE SCALE GENOMIC DNA]</scope>
    <source>
        <strain evidence="2">JCM 30071</strain>
    </source>
</reference>
<gene>
    <name evidence="1" type="ORF">GCM10007111_09720</name>
</gene>
<organism evidence="1 2">
    <name type="scientific">Virgibacillus kapii</name>
    <dbReference type="NCBI Taxonomy" id="1638645"/>
    <lineage>
        <taxon>Bacteria</taxon>
        <taxon>Bacillati</taxon>
        <taxon>Bacillota</taxon>
        <taxon>Bacilli</taxon>
        <taxon>Bacillales</taxon>
        <taxon>Bacillaceae</taxon>
        <taxon>Virgibacillus</taxon>
    </lineage>
</organism>
<sequence>MEKQRKKRNRKNRRKNHRFTYSVNLLLSPETKQRLLALKGGK</sequence>
<dbReference type="EMBL" id="BMPN01000001">
    <property type="protein sequence ID" value="GGJ49626.1"/>
    <property type="molecule type" value="Genomic_DNA"/>
</dbReference>
<protein>
    <submittedName>
        <fullName evidence="1">Uncharacterized protein</fullName>
    </submittedName>
</protein>
<keyword evidence="2" id="KW-1185">Reference proteome</keyword>
<comment type="caution">
    <text evidence="1">The sequence shown here is derived from an EMBL/GenBank/DDBJ whole genome shotgun (WGS) entry which is preliminary data.</text>
</comment>
<proteinExistence type="predicted"/>